<comment type="caution">
    <text evidence="1">The sequence shown here is derived from an EMBL/GenBank/DDBJ whole genome shotgun (WGS) entry which is preliminary data.</text>
</comment>
<protein>
    <recommendedName>
        <fullName evidence="3">2'-5'-oligoadenylate synthetase 1 domain-containing protein</fullName>
    </recommendedName>
</protein>
<dbReference type="GO" id="GO:0016020">
    <property type="term" value="C:membrane"/>
    <property type="evidence" value="ECO:0007669"/>
    <property type="project" value="TreeGrafter"/>
</dbReference>
<keyword evidence="2" id="KW-1185">Reference proteome</keyword>
<dbReference type="Gene3D" id="3.30.460.10">
    <property type="entry name" value="Beta Polymerase, domain 2"/>
    <property type="match status" value="1"/>
</dbReference>
<dbReference type="SUPFAM" id="SSF81301">
    <property type="entry name" value="Nucleotidyltransferase"/>
    <property type="match status" value="1"/>
</dbReference>
<name>A0A835SUZ3_9CHLO</name>
<dbReference type="PANTHER" id="PTHR11258:SF11">
    <property type="entry name" value="C2H2-TYPE DOMAIN-CONTAINING PROTEIN"/>
    <property type="match status" value="1"/>
</dbReference>
<dbReference type="OrthoDB" id="549996at2759"/>
<dbReference type="GO" id="GO:0005829">
    <property type="term" value="C:cytosol"/>
    <property type="evidence" value="ECO:0007669"/>
    <property type="project" value="TreeGrafter"/>
</dbReference>
<accession>A0A835SUZ3</accession>
<dbReference type="FunFam" id="1.10.1410.20:FF:000005">
    <property type="entry name" value="Predicted protein"/>
    <property type="match status" value="1"/>
</dbReference>
<dbReference type="GO" id="GO:0003725">
    <property type="term" value="F:double-stranded RNA binding"/>
    <property type="evidence" value="ECO:0007669"/>
    <property type="project" value="TreeGrafter"/>
</dbReference>
<dbReference type="GO" id="GO:0005654">
    <property type="term" value="C:nucleoplasm"/>
    <property type="evidence" value="ECO:0007669"/>
    <property type="project" value="TreeGrafter"/>
</dbReference>
<sequence length="463" mass="51080">MAYFDFDDWRSALEDEDNSSNSWEDYDDDIIDDIDLHDWPNRFRQFLTSRVEAQLLAPLPRGLGAAVAASAAAPHLRQVFPPVSPDDPHRVLKLMRLDLSPGGDKAYVRHFNGQLRPLTVQGVCNAQPQAANALIHRLLVQCPLIKVDRFHKGGSFGRRTLVRGAFDVDLSVFVIRFRDRALKAADWSGAGGDTLQRDLQRAVAGYMRAQGLPHVLEVEQGTHYKHCINVKVQGVDVDIKMAAHVVQGSQQVTTTDRGKAQRDALMAALWDTPAAQRRADPAREAALSEALTAVVKDTSDRVKSVARLVKCWYKHSLQRRIPHVPSVLLEVLTLAAAQRKALLRPGKQNRTAEVAMFLAALELLHAAASGREVVVLEADPKWGYTRVQADSCAHVWRGDAVKVLHPIDPTCNLAAPQPGRPVDWAALAREALELKRVVETESMWALEERSSLAPALAALKAAA</sequence>
<dbReference type="Gene3D" id="1.10.1410.20">
    <property type="entry name" value="2'-5'-oligoadenylate synthetase 1, domain 2"/>
    <property type="match status" value="1"/>
</dbReference>
<dbReference type="PANTHER" id="PTHR11258">
    <property type="entry name" value="2-5 OLIGOADENYLATE SYNTHETASE"/>
    <property type="match status" value="1"/>
</dbReference>
<dbReference type="EMBL" id="JAEHOD010000068">
    <property type="protein sequence ID" value="KAG2432316.1"/>
    <property type="molecule type" value="Genomic_DNA"/>
</dbReference>
<dbReference type="InterPro" id="IPR043519">
    <property type="entry name" value="NT_sf"/>
</dbReference>
<dbReference type="Proteomes" id="UP000613740">
    <property type="component" value="Unassembled WGS sequence"/>
</dbReference>
<evidence type="ECO:0000313" key="1">
    <source>
        <dbReference type="EMBL" id="KAG2432316.1"/>
    </source>
</evidence>
<reference evidence="1" key="1">
    <citation type="journal article" date="2020" name="bioRxiv">
        <title>Comparative genomics of Chlamydomonas.</title>
        <authorList>
            <person name="Craig R.J."/>
            <person name="Hasan A.R."/>
            <person name="Ness R.W."/>
            <person name="Keightley P.D."/>
        </authorList>
    </citation>
    <scope>NUCLEOTIDE SEQUENCE</scope>
    <source>
        <strain evidence="1">CCAP 11/173</strain>
    </source>
</reference>
<dbReference type="GO" id="GO:0001730">
    <property type="term" value="F:2'-5'-oligoadenylate synthetase activity"/>
    <property type="evidence" value="ECO:0007669"/>
    <property type="project" value="TreeGrafter"/>
</dbReference>
<evidence type="ECO:0000313" key="2">
    <source>
        <dbReference type="Proteomes" id="UP000613740"/>
    </source>
</evidence>
<dbReference type="PROSITE" id="PS50152">
    <property type="entry name" value="25A_SYNTH_3"/>
    <property type="match status" value="1"/>
</dbReference>
<gene>
    <name evidence="1" type="ORF">HYH02_013036</name>
</gene>
<dbReference type="FunFam" id="3.30.460.10:FF:000071">
    <property type="entry name" value="Predicted protein"/>
    <property type="match status" value="1"/>
</dbReference>
<organism evidence="1 2">
    <name type="scientific">Chlamydomonas schloesseri</name>
    <dbReference type="NCBI Taxonomy" id="2026947"/>
    <lineage>
        <taxon>Eukaryota</taxon>
        <taxon>Viridiplantae</taxon>
        <taxon>Chlorophyta</taxon>
        <taxon>core chlorophytes</taxon>
        <taxon>Chlorophyceae</taxon>
        <taxon>CS clade</taxon>
        <taxon>Chlamydomonadales</taxon>
        <taxon>Chlamydomonadaceae</taxon>
        <taxon>Chlamydomonas</taxon>
    </lineage>
</organism>
<evidence type="ECO:0008006" key="3">
    <source>
        <dbReference type="Google" id="ProtNLM"/>
    </source>
</evidence>
<dbReference type="AlphaFoldDB" id="A0A835SUZ3"/>
<proteinExistence type="predicted"/>